<evidence type="ECO:0000256" key="5">
    <source>
        <dbReference type="ARBA" id="ARBA00022723"/>
    </source>
</evidence>
<dbReference type="GO" id="GO:0016887">
    <property type="term" value="F:ATP hydrolysis activity"/>
    <property type="evidence" value="ECO:0007669"/>
    <property type="project" value="InterPro"/>
</dbReference>
<feature type="compositionally biased region" description="Polar residues" evidence="14">
    <location>
        <begin position="1562"/>
        <end position="1580"/>
    </location>
</feature>
<organism evidence="17 18">
    <name type="scientific">Furculomyces boomerangus</name>
    <dbReference type="NCBI Taxonomy" id="61424"/>
    <lineage>
        <taxon>Eukaryota</taxon>
        <taxon>Fungi</taxon>
        <taxon>Fungi incertae sedis</taxon>
        <taxon>Zoopagomycota</taxon>
        <taxon>Kickxellomycotina</taxon>
        <taxon>Harpellomycetes</taxon>
        <taxon>Harpellales</taxon>
        <taxon>Harpellaceae</taxon>
        <taxon>Furculomyces</taxon>
    </lineage>
</organism>
<dbReference type="InterPro" id="IPR047819">
    <property type="entry name" value="P5A-ATPase_N"/>
</dbReference>
<dbReference type="FunFam" id="2.70.150.10:FF:000057">
    <property type="entry name" value="Cation-transporting ATPase"/>
    <property type="match status" value="1"/>
</dbReference>
<dbReference type="PANTHER" id="PTHR45630:SF8">
    <property type="entry name" value="CATION-TRANSPORTING ATPASE"/>
    <property type="match status" value="1"/>
</dbReference>
<gene>
    <name evidence="17" type="ORF">BB559_005167</name>
</gene>
<feature type="compositionally biased region" description="Polar residues" evidence="14">
    <location>
        <begin position="1523"/>
        <end position="1540"/>
    </location>
</feature>
<dbReference type="InterPro" id="IPR023214">
    <property type="entry name" value="HAD_sf"/>
</dbReference>
<evidence type="ECO:0000256" key="3">
    <source>
        <dbReference type="ARBA" id="ARBA00022553"/>
    </source>
</evidence>
<feature type="transmembrane region" description="Helical" evidence="13">
    <location>
        <begin position="1422"/>
        <end position="1441"/>
    </location>
</feature>
<keyword evidence="6 13" id="KW-0547">Nucleotide-binding</keyword>
<dbReference type="GO" id="GO:0006874">
    <property type="term" value="P:intracellular calcium ion homeostasis"/>
    <property type="evidence" value="ECO:0007669"/>
    <property type="project" value="TreeGrafter"/>
</dbReference>
<dbReference type="SFLD" id="SFLDS00003">
    <property type="entry name" value="Haloacid_Dehalogenase"/>
    <property type="match status" value="1"/>
</dbReference>
<dbReference type="GO" id="GO:0140358">
    <property type="term" value="F:P-type transmembrane transporter activity"/>
    <property type="evidence" value="ECO:0007669"/>
    <property type="project" value="InterPro"/>
</dbReference>
<dbReference type="InterPro" id="IPR023299">
    <property type="entry name" value="ATPase_P-typ_cyto_dom_N"/>
</dbReference>
<dbReference type="GO" id="GO:0019829">
    <property type="term" value="F:ATPase-coupled monoatomic cation transmembrane transporter activity"/>
    <property type="evidence" value="ECO:0007669"/>
    <property type="project" value="UniProtKB-UniRule"/>
</dbReference>
<keyword evidence="7 13" id="KW-0067">ATP-binding</keyword>
<evidence type="ECO:0000313" key="17">
    <source>
        <dbReference type="EMBL" id="PVU89255.1"/>
    </source>
</evidence>
<dbReference type="SUPFAM" id="SSF81653">
    <property type="entry name" value="Calcium ATPase, transduction domain A"/>
    <property type="match status" value="1"/>
</dbReference>
<accession>A0A2T9YAB7</accession>
<dbReference type="PRINTS" id="PR00119">
    <property type="entry name" value="CATATPASE"/>
</dbReference>
<keyword evidence="9 13" id="KW-1278">Translocase</keyword>
<dbReference type="Gene3D" id="3.40.1110.10">
    <property type="entry name" value="Calcium-transporting ATPase, cytoplasmic domain N"/>
    <property type="match status" value="1"/>
</dbReference>
<dbReference type="EMBL" id="MBFT01000563">
    <property type="protein sequence ID" value="PVU89255.1"/>
    <property type="molecule type" value="Genomic_DNA"/>
</dbReference>
<evidence type="ECO:0000256" key="12">
    <source>
        <dbReference type="ARBA" id="ARBA00049360"/>
    </source>
</evidence>
<keyword evidence="4 13" id="KW-0812">Transmembrane</keyword>
<evidence type="ECO:0000256" key="14">
    <source>
        <dbReference type="SAM" id="MobiDB-lite"/>
    </source>
</evidence>
<dbReference type="Proteomes" id="UP000245699">
    <property type="component" value="Unassembled WGS sequence"/>
</dbReference>
<feature type="transmembrane region" description="Helical" evidence="13">
    <location>
        <begin position="639"/>
        <end position="662"/>
    </location>
</feature>
<evidence type="ECO:0000256" key="7">
    <source>
        <dbReference type="ARBA" id="ARBA00022840"/>
    </source>
</evidence>
<comment type="caution">
    <text evidence="17">The sequence shown here is derived from an EMBL/GenBank/DDBJ whole genome shotgun (WGS) entry which is preliminary data.</text>
</comment>
<evidence type="ECO:0000256" key="10">
    <source>
        <dbReference type="ARBA" id="ARBA00022989"/>
    </source>
</evidence>
<evidence type="ECO:0000256" key="11">
    <source>
        <dbReference type="ARBA" id="ARBA00023136"/>
    </source>
</evidence>
<evidence type="ECO:0000256" key="6">
    <source>
        <dbReference type="ARBA" id="ARBA00022741"/>
    </source>
</evidence>
<evidence type="ECO:0000256" key="8">
    <source>
        <dbReference type="ARBA" id="ARBA00022842"/>
    </source>
</evidence>
<dbReference type="SUPFAM" id="SSF81665">
    <property type="entry name" value="Calcium ATPase, transmembrane domain M"/>
    <property type="match status" value="1"/>
</dbReference>
<feature type="transmembrane region" description="Helical" evidence="13">
    <location>
        <begin position="1351"/>
        <end position="1369"/>
    </location>
</feature>
<dbReference type="SUPFAM" id="SSF56784">
    <property type="entry name" value="HAD-like"/>
    <property type="match status" value="1"/>
</dbReference>
<dbReference type="InterPro" id="IPR006544">
    <property type="entry name" value="P-type_TPase_V"/>
</dbReference>
<dbReference type="PANTHER" id="PTHR45630">
    <property type="entry name" value="CATION-TRANSPORTING ATPASE-RELATED"/>
    <property type="match status" value="1"/>
</dbReference>
<evidence type="ECO:0000256" key="2">
    <source>
        <dbReference type="ARBA" id="ARBA00006000"/>
    </source>
</evidence>
<feature type="transmembrane region" description="Helical" evidence="13">
    <location>
        <begin position="410"/>
        <end position="431"/>
    </location>
</feature>
<evidence type="ECO:0000313" key="18">
    <source>
        <dbReference type="Proteomes" id="UP000245699"/>
    </source>
</evidence>
<evidence type="ECO:0000259" key="15">
    <source>
        <dbReference type="Pfam" id="PF00122"/>
    </source>
</evidence>
<evidence type="ECO:0000256" key="4">
    <source>
        <dbReference type="ARBA" id="ARBA00022692"/>
    </source>
</evidence>
<dbReference type="InterPro" id="IPR036412">
    <property type="entry name" value="HAD-like_sf"/>
</dbReference>
<dbReference type="InterPro" id="IPR023298">
    <property type="entry name" value="ATPase_P-typ_TM_dom_sf"/>
</dbReference>
<evidence type="ECO:0000256" key="9">
    <source>
        <dbReference type="ARBA" id="ARBA00022967"/>
    </source>
</evidence>
<keyword evidence="18" id="KW-1185">Reference proteome</keyword>
<protein>
    <recommendedName>
        <fullName evidence="13">Cation-transporting ATPase</fullName>
        <ecNumber evidence="13">7.2.2.-</ecNumber>
    </recommendedName>
</protein>
<keyword evidence="11 13" id="KW-0472">Membrane</keyword>
<dbReference type="InterPro" id="IPR018303">
    <property type="entry name" value="ATPase_P-typ_P_site"/>
</dbReference>
<dbReference type="InterPro" id="IPR059000">
    <property type="entry name" value="ATPase_P-type_domA"/>
</dbReference>
<dbReference type="OrthoDB" id="48943at2759"/>
<feature type="transmembrane region" description="Helical" evidence="13">
    <location>
        <begin position="437"/>
        <end position="455"/>
    </location>
</feature>
<dbReference type="PROSITE" id="PS01229">
    <property type="entry name" value="COF_2"/>
    <property type="match status" value="1"/>
</dbReference>
<comment type="similarity">
    <text evidence="2 13">Belongs to the cation transport ATPase (P-type) (TC 3.A.3) family. Type V subfamily.</text>
</comment>
<dbReference type="EC" id="7.2.2.-" evidence="13"/>
<dbReference type="GO" id="GO:0046872">
    <property type="term" value="F:metal ion binding"/>
    <property type="evidence" value="ECO:0007669"/>
    <property type="project" value="UniProtKB-UniRule"/>
</dbReference>
<feature type="region of interest" description="Disordered" evidence="14">
    <location>
        <begin position="1515"/>
        <end position="1580"/>
    </location>
</feature>
<dbReference type="Gene3D" id="1.20.1110.10">
    <property type="entry name" value="Calcium-transporting ATPase, transmembrane domain"/>
    <property type="match status" value="1"/>
</dbReference>
<feature type="transmembrane region" description="Helical" evidence="13">
    <location>
        <begin position="1233"/>
        <end position="1251"/>
    </location>
</feature>
<feature type="compositionally biased region" description="Basic and acidic residues" evidence="14">
    <location>
        <begin position="1544"/>
        <end position="1561"/>
    </location>
</feature>
<feature type="compositionally biased region" description="Polar residues" evidence="14">
    <location>
        <begin position="20"/>
        <end position="41"/>
    </location>
</feature>
<dbReference type="InterPro" id="IPR001757">
    <property type="entry name" value="P_typ_ATPase"/>
</dbReference>
<comment type="subcellular location">
    <subcellularLocation>
        <location evidence="1 13">Membrane</location>
        <topology evidence="1 13">Multi-pass membrane protein</topology>
    </subcellularLocation>
</comment>
<feature type="domain" description="P5B-type ATPase N-terminal" evidence="16">
    <location>
        <begin position="238"/>
        <end position="355"/>
    </location>
</feature>
<sequence>MKLKMKKSINSKNDTDLQERNSNNTDSIKIQYSSFPVNPESQKLPRASQENFGRRSPSAIYKGLNAGSFDKNDGLPSPKTPLLKVESGIFRSLSPTPNLGSQSSFFDGNSQSLIPETTKTPSFLTQKFQKNYSDTNIHSVEEQSLYKSKDGATKNSKVGVIKEVRNIEALTDSETESDFTESETEVFNKKLDTGDKQDLVFSKAPNNLKNMFDQYDTNLDQFILNENLQSQKITLIQEDIELNVYGMIPNRFHTFVYTWLCILTCGIFYVLGQWFPAKKISFIMNYCDLNDSTHVKIVDTTGETMLEEIKSSFYGGRLEDLFGDFASRGPLKERKGAVVSQIRSFSYRHHKFIFHPLLHKYLNVGLWKSRTWVVNPQFIRKGLSLSEKNLLEVIFGINDMEIEQKSTGKLLIEEVLNPFYIFQIASVLLWLFDNYVYYAACIMIISTVSVITTLIETKRNTKKIQEMAQFECKVEVFRDGIWRNCSSHELFPGDIINMSDPDLKLVPCDAILLEGTCISNESMLTGESVPVAKTPTTSEIFDNLDLTSPTFSSEISKHILFSGTTVIRTKRNQIGFGGKSWLKIDSRYRQLDDNEAKIDGIPLQATAMVLRTGFNTTKGVLIRSILFPRHSKFKLYEDAFKFIGVLAIVALLGFTASVVNFIKLGLSTHVIVVRALDLITVVVPPALPASMSIGTSFSLHRLRLKGIFCISPSRINVCGRINLVAFDKTGTLTEEGLDVLGAQPINPETGNLDLLINEVDLMSTNTEDENDNTKSFDLNNLSLINGLATCHSIKVVYGKLIGDPLDVKMFESTGWSIEEHDHESNKPGQRKASNSPEIIKKGVPLPTVVKPPKTTRNVDILDSEYNDSYFSNSDELGIVKVFDFSSSLRRMSVVTRILGSKTAQCYVKGAPETIKTLCLPDTIPPEFLEKLAEYTHHGYRVIALAGKLTNLSWARIQRLKREQVECDLTFLGFVVFENKLKPTSEPVLHELQAARVRTLMCTGDNILTAISVARQCGMVPETTFVYIPRLVQLSGKMNMVNYSGGNFNAQKPRFVVLWQEINNPLRILDPYTYRPLLCDKVGFSYFDSGGNEHVLVLDEENFPVENLKIDSEVSKDNNYTLAISGDIFRYIVDNETKNTVNRMLMLSTVYARMSPDEKGELVELLQEIGYCTSFCGDGANDCSALRAADVGISLSEAESSVAAPFTSRTNSIGCVVDVMKEGRAALVTSFSCFKYMALYSMIQFTTISLLYKFGGGLGDFQFLYIDLFIIFPLSVTMAWTLPYSRVVVKPPTASLVSKKVLTSLAFQVLISSIFQIYCNISVQKQSFYTSPAHESPSQDGEILIVSYENTVLFLLSCFQYIYIAWIFSIGTPYRQSNVENVGFVSAFIVLFIFTFVAVIFPFDGLKEIFQLKNIPLSFKKNIVLMAILGFVLSYLGEHYVFPRLSSRLAWAVRACKEISNRYISPLFRPRGYSLENTSEEEQYRNFREASIIPTNFFSFHPYRKVNNEREDDLYGNDIMSEDLSPTPNENDSFQNGNINSGYVGRDKMDSENQYKCYESRDASSSQLSYNDPWSGSNPETSSWLEMGKKIHPIKQLGKKKNIKTYKKLLKELKKPN</sequence>
<dbReference type="STRING" id="61424.A0A2T9YAB7"/>
<proteinExistence type="inferred from homology"/>
<dbReference type="FunFam" id="1.20.1110.10:FF:000023">
    <property type="entry name" value="Cation-transporting ATPase"/>
    <property type="match status" value="1"/>
</dbReference>
<evidence type="ECO:0000256" key="13">
    <source>
        <dbReference type="RuleBase" id="RU362082"/>
    </source>
</evidence>
<name>A0A2T9YAB7_9FUNG</name>
<keyword evidence="10 13" id="KW-1133">Transmembrane helix</keyword>
<dbReference type="Pfam" id="PF00122">
    <property type="entry name" value="E1-E2_ATPase"/>
    <property type="match status" value="1"/>
</dbReference>
<dbReference type="SFLD" id="SFLDG00002">
    <property type="entry name" value="C1.7:_P-type_atpase_like"/>
    <property type="match status" value="1"/>
</dbReference>
<keyword evidence="5 13" id="KW-0479">Metal-binding</keyword>
<feature type="domain" description="P-type ATPase A" evidence="15">
    <location>
        <begin position="473"/>
        <end position="568"/>
    </location>
</feature>
<evidence type="ECO:0000259" key="16">
    <source>
        <dbReference type="Pfam" id="PF12409"/>
    </source>
</evidence>
<dbReference type="GO" id="GO:0016020">
    <property type="term" value="C:membrane"/>
    <property type="evidence" value="ECO:0007669"/>
    <property type="project" value="UniProtKB-SubCell"/>
</dbReference>
<dbReference type="Pfam" id="PF13246">
    <property type="entry name" value="Cation_ATPase"/>
    <property type="match status" value="1"/>
</dbReference>
<dbReference type="Gene3D" id="2.70.150.10">
    <property type="entry name" value="Calcium-transporting ATPase, cytoplasmic transduction domain A"/>
    <property type="match status" value="2"/>
</dbReference>
<dbReference type="NCBIfam" id="TIGR01494">
    <property type="entry name" value="ATPase_P-type"/>
    <property type="match status" value="1"/>
</dbReference>
<dbReference type="InterPro" id="IPR044492">
    <property type="entry name" value="P_typ_ATPase_HD_dom"/>
</dbReference>
<dbReference type="InterPro" id="IPR008250">
    <property type="entry name" value="ATPase_P-typ_transduc_dom_A_sf"/>
</dbReference>
<feature type="transmembrane region" description="Helical" evidence="13">
    <location>
        <begin position="256"/>
        <end position="275"/>
    </location>
</feature>
<feature type="transmembrane region" description="Helical" evidence="13">
    <location>
        <begin position="1381"/>
        <end position="1402"/>
    </location>
</feature>
<feature type="transmembrane region" description="Helical" evidence="13">
    <location>
        <begin position="1263"/>
        <end position="1281"/>
    </location>
</feature>
<dbReference type="SFLD" id="SFLDF00027">
    <property type="entry name" value="p-type_atpase"/>
    <property type="match status" value="1"/>
</dbReference>
<dbReference type="Pfam" id="PF12409">
    <property type="entry name" value="P5-ATPase"/>
    <property type="match status" value="1"/>
</dbReference>
<keyword evidence="8 13" id="KW-0460">Magnesium</keyword>
<dbReference type="GO" id="GO:0005524">
    <property type="term" value="F:ATP binding"/>
    <property type="evidence" value="ECO:0007669"/>
    <property type="project" value="UniProtKB-UniRule"/>
</dbReference>
<dbReference type="NCBIfam" id="TIGR01657">
    <property type="entry name" value="P-ATPase-V"/>
    <property type="match status" value="1"/>
</dbReference>
<comment type="catalytic activity">
    <reaction evidence="12 13">
        <text>ATP + H2O = ADP + phosphate + H(+)</text>
        <dbReference type="Rhea" id="RHEA:13065"/>
        <dbReference type="ChEBI" id="CHEBI:15377"/>
        <dbReference type="ChEBI" id="CHEBI:15378"/>
        <dbReference type="ChEBI" id="CHEBI:30616"/>
        <dbReference type="ChEBI" id="CHEBI:43474"/>
        <dbReference type="ChEBI" id="CHEBI:456216"/>
    </reaction>
</comment>
<keyword evidence="3" id="KW-0597">Phosphoprotein</keyword>
<evidence type="ECO:0000256" key="1">
    <source>
        <dbReference type="ARBA" id="ARBA00004141"/>
    </source>
</evidence>
<dbReference type="PROSITE" id="PS00154">
    <property type="entry name" value="ATPASE_E1_E2"/>
    <property type="match status" value="1"/>
</dbReference>
<reference evidence="17 18" key="1">
    <citation type="journal article" date="2018" name="MBio">
        <title>Comparative Genomics Reveals the Core Gene Toolbox for the Fungus-Insect Symbiosis.</title>
        <authorList>
            <person name="Wang Y."/>
            <person name="Stata M."/>
            <person name="Wang W."/>
            <person name="Stajich J.E."/>
            <person name="White M.M."/>
            <person name="Moncalvo J.M."/>
        </authorList>
    </citation>
    <scope>NUCLEOTIDE SEQUENCE [LARGE SCALE GENOMIC DNA]</scope>
    <source>
        <strain evidence="17 18">AUS-77-4</strain>
    </source>
</reference>
<dbReference type="Gene3D" id="3.40.50.1000">
    <property type="entry name" value="HAD superfamily/HAD-like"/>
    <property type="match status" value="2"/>
</dbReference>
<feature type="region of interest" description="Disordered" evidence="14">
    <location>
        <begin position="1"/>
        <end position="75"/>
    </location>
</feature>